<dbReference type="InterPro" id="IPR011009">
    <property type="entry name" value="Kinase-like_dom_sf"/>
</dbReference>
<dbReference type="SMART" id="SM00028">
    <property type="entry name" value="TPR"/>
    <property type="match status" value="4"/>
</dbReference>
<dbReference type="InterPro" id="IPR011990">
    <property type="entry name" value="TPR-like_helical_dom_sf"/>
</dbReference>
<dbReference type="Pfam" id="PF13424">
    <property type="entry name" value="TPR_12"/>
    <property type="match status" value="1"/>
</dbReference>
<evidence type="ECO:0000259" key="8">
    <source>
        <dbReference type="PROSITE" id="PS50011"/>
    </source>
</evidence>
<evidence type="ECO:0000256" key="2">
    <source>
        <dbReference type="ARBA" id="ARBA00022741"/>
    </source>
</evidence>
<keyword evidence="7" id="KW-0472">Membrane</keyword>
<comment type="caution">
    <text evidence="9">The sequence shown here is derived from an EMBL/GenBank/DDBJ whole genome shotgun (WGS) entry which is preliminary data.</text>
</comment>
<feature type="binding site" evidence="5">
    <location>
        <position position="116"/>
    </location>
    <ligand>
        <name>ATP</name>
        <dbReference type="ChEBI" id="CHEBI:30616"/>
    </ligand>
</feature>
<dbReference type="SUPFAM" id="SSF56112">
    <property type="entry name" value="Protein kinase-like (PK-like)"/>
    <property type="match status" value="1"/>
</dbReference>
<dbReference type="Proteomes" id="UP000294599">
    <property type="component" value="Unassembled WGS sequence"/>
</dbReference>
<name>A0A4R3LHT6_9GAMM</name>
<evidence type="ECO:0000313" key="9">
    <source>
        <dbReference type="EMBL" id="TCS99210.1"/>
    </source>
</evidence>
<dbReference type="SMART" id="SM00220">
    <property type="entry name" value="S_TKc"/>
    <property type="match status" value="1"/>
</dbReference>
<keyword evidence="4 5" id="KW-0067">ATP-binding</keyword>
<dbReference type="InterPro" id="IPR017441">
    <property type="entry name" value="Protein_kinase_ATP_BS"/>
</dbReference>
<dbReference type="AlphaFoldDB" id="A0A4R3LHT6"/>
<evidence type="ECO:0000256" key="5">
    <source>
        <dbReference type="PROSITE-ProRule" id="PRU10141"/>
    </source>
</evidence>
<dbReference type="CDD" id="cd14014">
    <property type="entry name" value="STKc_PknB_like"/>
    <property type="match status" value="1"/>
</dbReference>
<evidence type="ECO:0000313" key="10">
    <source>
        <dbReference type="Proteomes" id="UP000294599"/>
    </source>
</evidence>
<dbReference type="PANTHER" id="PTHR43289:SF34">
    <property type="entry name" value="SERINE_THREONINE-PROTEIN KINASE YBDM-RELATED"/>
    <property type="match status" value="1"/>
</dbReference>
<dbReference type="InterPro" id="IPR000719">
    <property type="entry name" value="Prot_kinase_dom"/>
</dbReference>
<accession>A0A4R3LHT6</accession>
<reference evidence="9 10" key="1">
    <citation type="submission" date="2019-03" db="EMBL/GenBank/DDBJ databases">
        <title>Genomic Encyclopedia of Type Strains, Phase IV (KMG-IV): sequencing the most valuable type-strain genomes for metagenomic binning, comparative biology and taxonomic classification.</title>
        <authorList>
            <person name="Goeker M."/>
        </authorList>
    </citation>
    <scope>NUCLEOTIDE SEQUENCE [LARGE SCALE GENOMIC DNA]</scope>
    <source>
        <strain evidence="9 10">DSM 21944</strain>
    </source>
</reference>
<dbReference type="InterPro" id="IPR008271">
    <property type="entry name" value="Ser/Thr_kinase_AS"/>
</dbReference>
<dbReference type="PROSITE" id="PS00107">
    <property type="entry name" value="PROTEIN_KINASE_ATP"/>
    <property type="match status" value="1"/>
</dbReference>
<evidence type="ECO:0000256" key="7">
    <source>
        <dbReference type="SAM" id="Phobius"/>
    </source>
</evidence>
<dbReference type="GO" id="GO:0005524">
    <property type="term" value="F:ATP binding"/>
    <property type="evidence" value="ECO:0007669"/>
    <property type="project" value="UniProtKB-UniRule"/>
</dbReference>
<evidence type="ECO:0000256" key="6">
    <source>
        <dbReference type="SAM" id="MobiDB-lite"/>
    </source>
</evidence>
<keyword evidence="2 5" id="KW-0547">Nucleotide-binding</keyword>
<dbReference type="GO" id="GO:0004674">
    <property type="term" value="F:protein serine/threonine kinase activity"/>
    <property type="evidence" value="ECO:0007669"/>
    <property type="project" value="TreeGrafter"/>
</dbReference>
<dbReference type="Gene3D" id="1.10.510.10">
    <property type="entry name" value="Transferase(Phosphotransferase) domain 1"/>
    <property type="match status" value="1"/>
</dbReference>
<evidence type="ECO:0000256" key="4">
    <source>
        <dbReference type="ARBA" id="ARBA00022840"/>
    </source>
</evidence>
<feature type="transmembrane region" description="Helical" evidence="7">
    <location>
        <begin position="405"/>
        <end position="430"/>
    </location>
</feature>
<proteinExistence type="predicted"/>
<keyword evidence="3 9" id="KW-0418">Kinase</keyword>
<dbReference type="EMBL" id="SMAF01000006">
    <property type="protein sequence ID" value="TCS99210.1"/>
    <property type="molecule type" value="Genomic_DNA"/>
</dbReference>
<evidence type="ECO:0000256" key="1">
    <source>
        <dbReference type="ARBA" id="ARBA00022679"/>
    </source>
</evidence>
<dbReference type="Gene3D" id="3.30.200.20">
    <property type="entry name" value="Phosphorylase Kinase, domain 1"/>
    <property type="match status" value="1"/>
</dbReference>
<dbReference type="PROSITE" id="PS50011">
    <property type="entry name" value="PROTEIN_KINASE_DOM"/>
    <property type="match status" value="1"/>
</dbReference>
<gene>
    <name evidence="9" type="ORF">EDC25_10648</name>
</gene>
<evidence type="ECO:0000256" key="3">
    <source>
        <dbReference type="ARBA" id="ARBA00022777"/>
    </source>
</evidence>
<keyword evidence="10" id="KW-1185">Reference proteome</keyword>
<dbReference type="Pfam" id="PF00069">
    <property type="entry name" value="Pkinase"/>
    <property type="match status" value="1"/>
</dbReference>
<dbReference type="SUPFAM" id="SSF48452">
    <property type="entry name" value="TPR-like"/>
    <property type="match status" value="2"/>
</dbReference>
<feature type="region of interest" description="Disordered" evidence="6">
    <location>
        <begin position="54"/>
        <end position="73"/>
    </location>
</feature>
<keyword evidence="7" id="KW-1133">Transmembrane helix</keyword>
<dbReference type="Gene3D" id="1.25.40.10">
    <property type="entry name" value="Tetratricopeptide repeat domain"/>
    <property type="match status" value="2"/>
</dbReference>
<organism evidence="9 10">
    <name type="scientific">Pseudofulvimonas gallinarii</name>
    <dbReference type="NCBI Taxonomy" id="634155"/>
    <lineage>
        <taxon>Bacteria</taxon>
        <taxon>Pseudomonadati</taxon>
        <taxon>Pseudomonadota</taxon>
        <taxon>Gammaproteobacteria</taxon>
        <taxon>Lysobacterales</taxon>
        <taxon>Rhodanobacteraceae</taxon>
        <taxon>Pseudofulvimonas</taxon>
    </lineage>
</organism>
<dbReference type="RefSeq" id="WP_164484036.1">
    <property type="nucleotide sequence ID" value="NZ_JBHLWF010000031.1"/>
</dbReference>
<dbReference type="InterPro" id="IPR019734">
    <property type="entry name" value="TPR_rpt"/>
</dbReference>
<protein>
    <submittedName>
        <fullName evidence="9">Serine/threonine-protein kinase</fullName>
    </submittedName>
</protein>
<feature type="domain" description="Protein kinase" evidence="8">
    <location>
        <begin position="85"/>
        <end position="381"/>
    </location>
</feature>
<dbReference type="PANTHER" id="PTHR43289">
    <property type="entry name" value="MITOGEN-ACTIVATED PROTEIN KINASE KINASE KINASE 20-RELATED"/>
    <property type="match status" value="1"/>
</dbReference>
<keyword evidence="1" id="KW-0808">Transferase</keyword>
<dbReference type="PROSITE" id="PS00108">
    <property type="entry name" value="PROTEIN_KINASE_ST"/>
    <property type="match status" value="1"/>
</dbReference>
<keyword evidence="7" id="KW-0812">Transmembrane</keyword>
<sequence length="841" mass="91646">MRTRRLDQQALAIARLAMDEEPADRDEWVAARCGEDAELGERVRRLLGRLDDIDDQGRGHADPLPGDQEETAGHDVLLGQKLGPFRVMERIGRGGMGVVYRGLREAGDLQQEVALKLIRRGFDFDDTHARFLRERRILARLDHPNLARFIDGGLSDDGRPWFALEFVRGQRITAWCDQRRLTIRQRVELFLDICNAVQYAHSQLVVHRDLKPDNILVDQNGCVRLLDFGIARLLGDEEQGLTVTREGTAYAMTPDYAAPEQFSGAAVGVAADIYALGAVLYKLVTDVPPIALDRSDLLLAGQQARLTPPQSPSAAIARGSAPDDTAAVLSRRLAARSVQMAGYRRAVRGDLTRILEKALAKEPERRYASASALAEDLRQWLAGAPVQATGNTLGYRTGKFIRRNLPAVAIAATLAVALVATSVIATRMALAERQQRQLAQTELERSNAVRDYVMLMLRAVGEQGADAPVTGREALQQGAQNVREHFAEDPENGVGTMLVLAELFTQIGDAEGAEPLLQQVVEWPGAARQPDMLARARYQLAQIRHQRAQTDEAAVLLALAQEHWQAHPDRAGALLNESRTLQAQLLRAEGRAAEAIPLLADAIRERREKLGLVDRELAAAMGMHATTLTETGDYEAAYASADDAVGLFRSLGLDRSIGGLGALNNRAVTATYLRRTDEAIAGFREIVDIHRELFGRNSHLATVQLNLGRLLLTQERHAEVVPLASEALDIAITERGEISAVAVFARAMLAESLAGAGDTARALEEAEEAVAVAGRHHRDSADQSYITTLRTRAIVRMAAGDKPGARSDLEAAAEGLAALGPAGERHLGVVRQLQARLDAMP</sequence>